<dbReference type="InterPro" id="IPR011992">
    <property type="entry name" value="EF-hand-dom_pair"/>
</dbReference>
<dbReference type="PANTHER" id="PTHR23048">
    <property type="entry name" value="MYOSIN LIGHT CHAIN 1, 3"/>
    <property type="match status" value="1"/>
</dbReference>
<evidence type="ECO:0000313" key="5">
    <source>
        <dbReference type="Proteomes" id="UP001283361"/>
    </source>
</evidence>
<dbReference type="Proteomes" id="UP001283361">
    <property type="component" value="Unassembled WGS sequence"/>
</dbReference>
<dbReference type="SUPFAM" id="SSF47473">
    <property type="entry name" value="EF-hand"/>
    <property type="match status" value="1"/>
</dbReference>
<dbReference type="PROSITE" id="PS50222">
    <property type="entry name" value="EF_HAND_2"/>
    <property type="match status" value="3"/>
</dbReference>
<feature type="domain" description="EF-hand" evidence="3">
    <location>
        <begin position="76"/>
        <end position="111"/>
    </location>
</feature>
<dbReference type="InterPro" id="IPR050230">
    <property type="entry name" value="CALM/Myosin/TropC-like"/>
</dbReference>
<evidence type="ECO:0000259" key="3">
    <source>
        <dbReference type="PROSITE" id="PS50222"/>
    </source>
</evidence>
<comment type="caution">
    <text evidence="4">The sequence shown here is derived from an EMBL/GenBank/DDBJ whole genome shotgun (WGS) entry which is preliminary data.</text>
</comment>
<feature type="domain" description="EF-hand" evidence="3">
    <location>
        <begin position="5"/>
        <end position="40"/>
    </location>
</feature>
<evidence type="ECO:0000256" key="2">
    <source>
        <dbReference type="ARBA" id="ARBA00022837"/>
    </source>
</evidence>
<proteinExistence type="predicted"/>
<dbReference type="Gene3D" id="1.10.238.10">
    <property type="entry name" value="EF-hand"/>
    <property type="match status" value="2"/>
</dbReference>
<dbReference type="PROSITE" id="PS00018">
    <property type="entry name" value="EF_HAND_1"/>
    <property type="match status" value="3"/>
</dbReference>
<evidence type="ECO:0000313" key="4">
    <source>
        <dbReference type="EMBL" id="KAK3768282.1"/>
    </source>
</evidence>
<dbReference type="PANTHER" id="PTHR23048:SF0">
    <property type="entry name" value="CALMODULIN LIKE 3"/>
    <property type="match status" value="1"/>
</dbReference>
<dbReference type="Pfam" id="PF13499">
    <property type="entry name" value="EF-hand_7"/>
    <property type="match status" value="2"/>
</dbReference>
<dbReference type="SMART" id="SM00054">
    <property type="entry name" value="EFh"/>
    <property type="match status" value="4"/>
</dbReference>
<sequence>MAGKKSIAQWEAAFRAADKDGSGSLDVQELRDLLRKANSNITDSQIAEAFVYLDGPHGDRRITLEEFIKGMTQMEEFIKKLGALFNQYDADKSGFLEKDELRKVLESCGHKFTEAEINEILRSADKSGDGKISFEEFFNACT</sequence>
<keyword evidence="1" id="KW-0677">Repeat</keyword>
<dbReference type="InterPro" id="IPR018247">
    <property type="entry name" value="EF_Hand_1_Ca_BS"/>
</dbReference>
<feature type="domain" description="EF-hand" evidence="3">
    <location>
        <begin position="112"/>
        <end position="142"/>
    </location>
</feature>
<dbReference type="EMBL" id="JAWDGP010004062">
    <property type="protein sequence ID" value="KAK3768282.1"/>
    <property type="molecule type" value="Genomic_DNA"/>
</dbReference>
<dbReference type="GO" id="GO:0016460">
    <property type="term" value="C:myosin II complex"/>
    <property type="evidence" value="ECO:0007669"/>
    <property type="project" value="TreeGrafter"/>
</dbReference>
<protein>
    <recommendedName>
        <fullName evidence="3">EF-hand domain-containing protein</fullName>
    </recommendedName>
</protein>
<name>A0AAE0ZH51_9GAST</name>
<accession>A0AAE0ZH51</accession>
<dbReference type="FunFam" id="1.10.238.10:FF:000003">
    <property type="entry name" value="Calmodulin A"/>
    <property type="match status" value="1"/>
</dbReference>
<keyword evidence="2" id="KW-0106">Calcium</keyword>
<keyword evidence="5" id="KW-1185">Reference proteome</keyword>
<reference evidence="4" key="1">
    <citation type="journal article" date="2023" name="G3 (Bethesda)">
        <title>A reference genome for the long-term kleptoplast-retaining sea slug Elysia crispata morphotype clarki.</title>
        <authorList>
            <person name="Eastman K.E."/>
            <person name="Pendleton A.L."/>
            <person name="Shaikh M.A."/>
            <person name="Suttiyut T."/>
            <person name="Ogas R."/>
            <person name="Tomko P."/>
            <person name="Gavelis G."/>
            <person name="Widhalm J.R."/>
            <person name="Wisecaver J.H."/>
        </authorList>
    </citation>
    <scope>NUCLEOTIDE SEQUENCE</scope>
    <source>
        <strain evidence="4">ECLA1</strain>
    </source>
</reference>
<evidence type="ECO:0000256" key="1">
    <source>
        <dbReference type="ARBA" id="ARBA00022737"/>
    </source>
</evidence>
<gene>
    <name evidence="4" type="ORF">RRG08_031074</name>
</gene>
<organism evidence="4 5">
    <name type="scientific">Elysia crispata</name>
    <name type="common">lettuce slug</name>
    <dbReference type="NCBI Taxonomy" id="231223"/>
    <lineage>
        <taxon>Eukaryota</taxon>
        <taxon>Metazoa</taxon>
        <taxon>Spiralia</taxon>
        <taxon>Lophotrochozoa</taxon>
        <taxon>Mollusca</taxon>
        <taxon>Gastropoda</taxon>
        <taxon>Heterobranchia</taxon>
        <taxon>Euthyneura</taxon>
        <taxon>Panpulmonata</taxon>
        <taxon>Sacoglossa</taxon>
        <taxon>Placobranchoidea</taxon>
        <taxon>Plakobranchidae</taxon>
        <taxon>Elysia</taxon>
    </lineage>
</organism>
<dbReference type="AlphaFoldDB" id="A0AAE0ZH51"/>
<dbReference type="InterPro" id="IPR002048">
    <property type="entry name" value="EF_hand_dom"/>
</dbReference>
<dbReference type="GO" id="GO:0005509">
    <property type="term" value="F:calcium ion binding"/>
    <property type="evidence" value="ECO:0007669"/>
    <property type="project" value="InterPro"/>
</dbReference>